<dbReference type="OrthoDB" id="529980at2759"/>
<comment type="caution">
    <text evidence="2">The sequence shown here is derived from an EMBL/GenBank/DDBJ whole genome shotgun (WGS) entry which is preliminary data.</text>
</comment>
<dbReference type="Proteomes" id="UP000257109">
    <property type="component" value="Unassembled WGS sequence"/>
</dbReference>
<dbReference type="InterPro" id="IPR053134">
    <property type="entry name" value="RNA-dir_DNA_polymerase"/>
</dbReference>
<gene>
    <name evidence="2" type="ORF">CR513_42401</name>
</gene>
<proteinExistence type="predicted"/>
<feature type="domain" description="Reverse transcriptase" evidence="1">
    <location>
        <begin position="11"/>
        <end position="160"/>
    </location>
</feature>
<name>A0A371FGM7_MUCPR</name>
<evidence type="ECO:0000259" key="1">
    <source>
        <dbReference type="Pfam" id="PF00078"/>
    </source>
</evidence>
<dbReference type="Pfam" id="PF00078">
    <property type="entry name" value="RVT_1"/>
    <property type="match status" value="1"/>
</dbReference>
<reference evidence="2" key="1">
    <citation type="submission" date="2018-05" db="EMBL/GenBank/DDBJ databases">
        <title>Draft genome of Mucuna pruriens seed.</title>
        <authorList>
            <person name="Nnadi N.E."/>
            <person name="Vos R."/>
            <person name="Hasami M.H."/>
            <person name="Devisetty U.K."/>
            <person name="Aguiy J.C."/>
        </authorList>
    </citation>
    <scope>NUCLEOTIDE SEQUENCE [LARGE SCALE GENOMIC DNA]</scope>
    <source>
        <strain evidence="2">JCA_2017</strain>
    </source>
</reference>
<dbReference type="InterPro" id="IPR043502">
    <property type="entry name" value="DNA/RNA_pol_sf"/>
</dbReference>
<protein>
    <recommendedName>
        <fullName evidence="1">Reverse transcriptase domain-containing protein</fullName>
    </recommendedName>
</protein>
<dbReference type="AlphaFoldDB" id="A0A371FGM7"/>
<dbReference type="SUPFAM" id="SSF56672">
    <property type="entry name" value="DNA/RNA polymerases"/>
    <property type="match status" value="1"/>
</dbReference>
<dbReference type="InterPro" id="IPR043128">
    <property type="entry name" value="Rev_trsase/Diguanyl_cyclase"/>
</dbReference>
<keyword evidence="3" id="KW-1185">Reference proteome</keyword>
<evidence type="ECO:0000313" key="3">
    <source>
        <dbReference type="Proteomes" id="UP000257109"/>
    </source>
</evidence>
<dbReference type="InterPro" id="IPR000477">
    <property type="entry name" value="RT_dom"/>
</dbReference>
<organism evidence="2 3">
    <name type="scientific">Mucuna pruriens</name>
    <name type="common">Velvet bean</name>
    <name type="synonym">Dolichos pruriens</name>
    <dbReference type="NCBI Taxonomy" id="157652"/>
    <lineage>
        <taxon>Eukaryota</taxon>
        <taxon>Viridiplantae</taxon>
        <taxon>Streptophyta</taxon>
        <taxon>Embryophyta</taxon>
        <taxon>Tracheophyta</taxon>
        <taxon>Spermatophyta</taxon>
        <taxon>Magnoliopsida</taxon>
        <taxon>eudicotyledons</taxon>
        <taxon>Gunneridae</taxon>
        <taxon>Pentapetalae</taxon>
        <taxon>rosids</taxon>
        <taxon>fabids</taxon>
        <taxon>Fabales</taxon>
        <taxon>Fabaceae</taxon>
        <taxon>Papilionoideae</taxon>
        <taxon>50 kb inversion clade</taxon>
        <taxon>NPAAA clade</taxon>
        <taxon>indigoferoid/millettioid clade</taxon>
        <taxon>Phaseoleae</taxon>
        <taxon>Mucuna</taxon>
    </lineage>
</organism>
<feature type="non-terminal residue" evidence="2">
    <location>
        <position position="1"/>
    </location>
</feature>
<dbReference type="EMBL" id="QJKJ01009162">
    <property type="protein sequence ID" value="RDX77465.1"/>
    <property type="molecule type" value="Genomic_DNA"/>
</dbReference>
<accession>A0A371FGM7</accession>
<sequence>MNSCVMLVILIPKKDGTWQMCTNCRSIYNVTVRYRHLIPCLDDFLDKLHGSKLFSKINLKSGYHQIYVRKGDEWKMAFKTMFGLYKWLVMPFDLTNTPSTFMRLMNYILRSLIRKFVVVYFNDILIYSTCLHDHLLHVKSVLEISRKETLYANLEKFTFLDFVVDSMESRLMRKRALQTWQYYLLPKEFMIHSYHEALKHLRGQDPNFSEPFAMSAHAAFNDYFRHDDFLFKGKRLCVPMNSIR</sequence>
<dbReference type="PANTHER" id="PTHR24559">
    <property type="entry name" value="TRANSPOSON TY3-I GAG-POL POLYPROTEIN"/>
    <property type="match status" value="1"/>
</dbReference>
<dbReference type="Gene3D" id="3.30.70.270">
    <property type="match status" value="1"/>
</dbReference>
<dbReference type="CDD" id="cd01647">
    <property type="entry name" value="RT_LTR"/>
    <property type="match status" value="1"/>
</dbReference>
<dbReference type="PANTHER" id="PTHR24559:SF437">
    <property type="entry name" value="RNA-DIRECTED DNA POLYMERASE HOMOLOG"/>
    <property type="match status" value="1"/>
</dbReference>
<evidence type="ECO:0000313" key="2">
    <source>
        <dbReference type="EMBL" id="RDX77465.1"/>
    </source>
</evidence>